<dbReference type="KEGG" id="smon:AWR27_04530"/>
<keyword evidence="1" id="KW-0732">Signal</keyword>
<dbReference type="SUPFAM" id="SSF48452">
    <property type="entry name" value="TPR-like"/>
    <property type="match status" value="1"/>
</dbReference>
<dbReference type="EMBL" id="CP014263">
    <property type="protein sequence ID" value="AQG78664.1"/>
    <property type="molecule type" value="Genomic_DNA"/>
</dbReference>
<dbReference type="OrthoDB" id="1150971at2"/>
<proteinExistence type="predicted"/>
<dbReference type="STRING" id="1178516.AWR27_04530"/>
<feature type="chain" id="PRO_5012975803" description="Tetratricopeptide repeat protein" evidence="1">
    <location>
        <begin position="21"/>
        <end position="214"/>
    </location>
</feature>
<reference evidence="2 3" key="1">
    <citation type="submission" date="2016-01" db="EMBL/GenBank/DDBJ databases">
        <authorList>
            <person name="Oliw E.H."/>
        </authorList>
    </citation>
    <scope>NUCLEOTIDE SEQUENCE [LARGE SCALE GENOMIC DNA]</scope>
    <source>
        <strain evidence="2 3">DY10</strain>
    </source>
</reference>
<gene>
    <name evidence="2" type="ORF">AWR27_04530</name>
</gene>
<dbReference type="RefSeq" id="WP_077130104.1">
    <property type="nucleotide sequence ID" value="NZ_CP014263.1"/>
</dbReference>
<protein>
    <recommendedName>
        <fullName evidence="4">Tetratricopeptide repeat protein</fullName>
    </recommendedName>
</protein>
<evidence type="ECO:0000313" key="3">
    <source>
        <dbReference type="Proteomes" id="UP000187941"/>
    </source>
</evidence>
<dbReference type="Gene3D" id="1.25.40.10">
    <property type="entry name" value="Tetratricopeptide repeat domain"/>
    <property type="match status" value="1"/>
</dbReference>
<dbReference type="InterPro" id="IPR011990">
    <property type="entry name" value="TPR-like_helical_dom_sf"/>
</dbReference>
<keyword evidence="3" id="KW-1185">Reference proteome</keyword>
<dbReference type="Proteomes" id="UP000187941">
    <property type="component" value="Chromosome"/>
</dbReference>
<organism evidence="2 3">
    <name type="scientific">Spirosoma montaniterrae</name>
    <dbReference type="NCBI Taxonomy" id="1178516"/>
    <lineage>
        <taxon>Bacteria</taxon>
        <taxon>Pseudomonadati</taxon>
        <taxon>Bacteroidota</taxon>
        <taxon>Cytophagia</taxon>
        <taxon>Cytophagales</taxon>
        <taxon>Cytophagaceae</taxon>
        <taxon>Spirosoma</taxon>
    </lineage>
</organism>
<dbReference type="AlphaFoldDB" id="A0A1P9WTF2"/>
<evidence type="ECO:0008006" key="4">
    <source>
        <dbReference type="Google" id="ProtNLM"/>
    </source>
</evidence>
<accession>A0A1P9WTF2</accession>
<feature type="signal peptide" evidence="1">
    <location>
        <begin position="1"/>
        <end position="20"/>
    </location>
</feature>
<sequence>MKTNLITLATLLIVSTSTLAQSDKYLKAMEKNVATYDTARSIPTIQSLMGAFGRIAQAEKTQWLPYYYAGMCATSMANNEPDKARVDGWADQAEAFAQKADSLSPNNSEVSVLLATVHFARINVDFMGRGPKYSALGADALQRALQQNPNNPRAMVVLAQLRNTAPAGFGGDKAVACQLAQKAKAIYETEPQTGIQPTWGRGSAKRLVTMCESK</sequence>
<evidence type="ECO:0000313" key="2">
    <source>
        <dbReference type="EMBL" id="AQG78664.1"/>
    </source>
</evidence>
<evidence type="ECO:0000256" key="1">
    <source>
        <dbReference type="SAM" id="SignalP"/>
    </source>
</evidence>
<name>A0A1P9WTF2_9BACT</name>